<dbReference type="Proteomes" id="UP001152485">
    <property type="component" value="Unassembled WGS sequence"/>
</dbReference>
<comment type="caution">
    <text evidence="1">The sequence shown here is derived from an EMBL/GenBank/DDBJ whole genome shotgun (WGS) entry which is preliminary data.</text>
</comment>
<dbReference type="EMBL" id="CAMAPD010000018">
    <property type="protein sequence ID" value="CAH9064901.1"/>
    <property type="molecule type" value="Genomic_DNA"/>
</dbReference>
<dbReference type="RefSeq" id="WP_261594539.1">
    <property type="nucleotide sequence ID" value="NZ_CAMAPD010000018.1"/>
</dbReference>
<evidence type="ECO:0000313" key="1">
    <source>
        <dbReference type="EMBL" id="CAH9064901.1"/>
    </source>
</evidence>
<name>A0ABM9GLF8_9GAMM</name>
<organism evidence="1 2">
    <name type="scientific">Pseudoalteromonas holothuriae</name>
    <dbReference type="NCBI Taxonomy" id="2963714"/>
    <lineage>
        <taxon>Bacteria</taxon>
        <taxon>Pseudomonadati</taxon>
        <taxon>Pseudomonadota</taxon>
        <taxon>Gammaproteobacteria</taxon>
        <taxon>Alteromonadales</taxon>
        <taxon>Pseudoalteromonadaceae</taxon>
        <taxon>Pseudoalteromonas</taxon>
    </lineage>
</organism>
<protein>
    <submittedName>
        <fullName evidence="1">Uncharacterized protein</fullName>
    </submittedName>
</protein>
<evidence type="ECO:0000313" key="2">
    <source>
        <dbReference type="Proteomes" id="UP001152485"/>
    </source>
</evidence>
<sequence length="101" mass="11427">MGALLIEFVDDIAAHYIANFNDEIKQKSYHPMNYLEKLTDEQGFDNFSATFAQAQSETGVMYDLEMLTEWGNQLVEKVHVKAGVEIFKFAISMNKLTISAA</sequence>
<reference evidence="1 2" key="1">
    <citation type="submission" date="2022-07" db="EMBL/GenBank/DDBJ databases">
        <authorList>
            <person name="Criscuolo A."/>
        </authorList>
    </citation>
    <scope>NUCLEOTIDE SEQUENCE [LARGE SCALE GENOMIC DNA]</scope>
    <source>
        <strain evidence="2">CIP 111951</strain>
    </source>
</reference>
<gene>
    <name evidence="1" type="ORF">PSECIP111951_03246</name>
</gene>
<accession>A0ABM9GLF8</accession>
<proteinExistence type="predicted"/>